<reference evidence="2 3" key="1">
    <citation type="submission" date="2019-07" db="EMBL/GenBank/DDBJ databases">
        <authorList>
            <person name="Duangmal K."/>
            <person name="Teo W.F.A."/>
        </authorList>
    </citation>
    <scope>NUCLEOTIDE SEQUENCE [LARGE SCALE GENOMIC DNA]</scope>
    <source>
        <strain evidence="2 3">TBRC 6029</strain>
    </source>
</reference>
<reference evidence="2 3" key="2">
    <citation type="submission" date="2019-08" db="EMBL/GenBank/DDBJ databases">
        <title>Amycolatopsis acidicola sp. nov., isolated from peat swamp forest soil.</title>
        <authorList>
            <person name="Srisuk N."/>
        </authorList>
    </citation>
    <scope>NUCLEOTIDE SEQUENCE [LARGE SCALE GENOMIC DNA]</scope>
    <source>
        <strain evidence="2 3">TBRC 6029</strain>
    </source>
</reference>
<organism evidence="2 3">
    <name type="scientific">Amycolatopsis rhizosphaerae</name>
    <dbReference type="NCBI Taxonomy" id="2053003"/>
    <lineage>
        <taxon>Bacteria</taxon>
        <taxon>Bacillati</taxon>
        <taxon>Actinomycetota</taxon>
        <taxon>Actinomycetes</taxon>
        <taxon>Pseudonocardiales</taxon>
        <taxon>Pseudonocardiaceae</taxon>
        <taxon>Amycolatopsis</taxon>
    </lineage>
</organism>
<evidence type="ECO:0000313" key="3">
    <source>
        <dbReference type="Proteomes" id="UP000320011"/>
    </source>
</evidence>
<protein>
    <recommendedName>
        <fullName evidence="1">DUF6879 domain-containing protein</fullName>
    </recommendedName>
</protein>
<evidence type="ECO:0000259" key="1">
    <source>
        <dbReference type="Pfam" id="PF21806"/>
    </source>
</evidence>
<dbReference type="EMBL" id="VJWX01000161">
    <property type="protein sequence ID" value="TVT48866.1"/>
    <property type="molecule type" value="Genomic_DNA"/>
</dbReference>
<dbReference type="InterPro" id="IPR049244">
    <property type="entry name" value="DUF6879"/>
</dbReference>
<accession>A0A558CJB9</accession>
<comment type="caution">
    <text evidence="2">The sequence shown here is derived from an EMBL/GenBank/DDBJ whole genome shotgun (WGS) entry which is preliminary data.</text>
</comment>
<proteinExistence type="predicted"/>
<dbReference type="Pfam" id="PF21806">
    <property type="entry name" value="DUF6879"/>
    <property type="match status" value="1"/>
</dbReference>
<feature type="domain" description="DUF6879" evidence="1">
    <location>
        <begin position="10"/>
        <end position="170"/>
    </location>
</feature>
<dbReference type="AlphaFoldDB" id="A0A558CJB9"/>
<evidence type="ECO:0000313" key="2">
    <source>
        <dbReference type="EMBL" id="TVT48866.1"/>
    </source>
</evidence>
<dbReference type="Proteomes" id="UP000320011">
    <property type="component" value="Unassembled WGS sequence"/>
</dbReference>
<gene>
    <name evidence="2" type="ORF">FNH05_17390</name>
</gene>
<keyword evidence="3" id="KW-1185">Reference proteome</keyword>
<dbReference type="OrthoDB" id="3821358at2"/>
<sequence>MSRFIEPGPEFGQLFRSFEHSAFRLETRDQYKSANEAEALRQFVAGEPVDMGWFENWLAMIRQATREGKRYARVRVVTVPLTDYSRFGLFCSGHTNGAGEDIRYLDRAQAADLPNYDYWLFDSRLLVRMHFDQDETFLGGEVIEDPAAIVQHNYWRDAAWHKALRREDFAA</sequence>
<name>A0A558CJB9_9PSEU</name>